<feature type="compositionally biased region" description="Basic residues" evidence="1">
    <location>
        <begin position="1127"/>
        <end position="1138"/>
    </location>
</feature>
<dbReference type="InterPro" id="IPR043502">
    <property type="entry name" value="DNA/RNA_pol_sf"/>
</dbReference>
<dbReference type="CDD" id="cd01650">
    <property type="entry name" value="RT_nLTR_like"/>
    <property type="match status" value="1"/>
</dbReference>
<dbReference type="SUPFAM" id="SSF56672">
    <property type="entry name" value="DNA/RNA polymerases"/>
    <property type="match status" value="1"/>
</dbReference>
<evidence type="ECO:0000256" key="1">
    <source>
        <dbReference type="SAM" id="MobiDB-lite"/>
    </source>
</evidence>
<feature type="region of interest" description="Disordered" evidence="1">
    <location>
        <begin position="1042"/>
        <end position="1138"/>
    </location>
</feature>
<name>A0A068SIS9_9FUNG</name>
<dbReference type="InterPro" id="IPR000477">
    <property type="entry name" value="RT_dom"/>
</dbReference>
<evidence type="ECO:0000313" key="3">
    <source>
        <dbReference type="EMBL" id="CDH61341.1"/>
    </source>
</evidence>
<dbReference type="PANTHER" id="PTHR19446">
    <property type="entry name" value="REVERSE TRANSCRIPTASES"/>
    <property type="match status" value="1"/>
</dbReference>
<dbReference type="VEuPathDB" id="FungiDB:LCOR_12119.1"/>
<feature type="region of interest" description="Disordered" evidence="1">
    <location>
        <begin position="1"/>
        <end position="49"/>
    </location>
</feature>
<proteinExistence type="predicted"/>
<dbReference type="AlphaFoldDB" id="A0A068SIS9"/>
<sequence>MDYDIQHAPSPTRSHRRTRSVSPVIDVPSPSLNAHHAHTPAPNDGNVTTMDTDEPIVPWRPTQQPREYMSITTLMHNRQSRRYLRVPLFTNKHARICFEAAINELVDQHIVFEGDDQHVVTQKNNDFHDALYSMIAEYTRPRPRDNNRGRVEENGLQHMDDEAEITDRLNNERQSLSAHERRRLLRRRTAIREGREATSLFHRYRHRASLHLIPWLIHQNVIHAPSLQQPSNESTPQHTLGDFLEDDVDEVMKRLNKQSTPGFDGIPYKVWCMFAGLRRWLKAIFRRCYQLAWMPEHWRLSRTILLYKKGDTQDPNNWRPIALQNSASKIYSSVLDRMLRRALTASIPHNQKGFMPTPGCIEHDFYVHAAIRKARRKNLPLYICSYDLRDAFGSVSHSHIRAALDYAGLDETSATRVMSMYNDISCYVHTDSGSTDTIQLSRGTKQGDPASPFIFTLCMLALTHRLNRIQPSSQHNYHNHLLLADDLTIISHDPELFRRLHRTVVDYMDEHQLNVNASKTCFSATIAHSNQQRRTDPRIELRYHNERIPRIDLKESWKYLGNSVGQQRNGIWADFHRLHQHIKRQLDIIGNSGLRIFQKHHALKTFILPQLEYYIRLNGLGPWQANRLGRTIRTCIRKYLQLPSSTSLAVYHLPIDNGGLGFYEPMDWASMRYMIREEISTLLQQRYHPPDDNSTIDFPTNLDACTDQHILHYLHGRYEHLKKRRYKDTADPSANMPRCLQHVGCEVILEQTANGYEFSLRQDDNTHTSTQQQRRHRITAIGRLKRICQAKLLEKWKAQPLQGQSASTLQHYMSNRWVRNDSLHAAAYRFAMKARFDMLPTHANKYRWRLSDSENCTHCRQREDIHHVLCFCTSQASKGMQSDRHNQLLNRLIKAARYNHPHARITTNQVPPHITDTRQRPDLVIVDEDRHQVFITDVTVTAQSTSNNNQASNGGTCIDHARQRKVDRYNDIKQQYEAMGYQVDLTAFVLGDVGGTDGENTRQLRRLIRNRSHADRVHGWLICDVLRFGHRMWIRRCDHLSNRISNSSSSSTTNAHSSSRNQHNSTSRHSNERHTHPQHHHNDRSAHRSSPPATGSNTVPVSRPPRRSSRPAPQQATAANAVPLSTSRRRGNTRSQAH</sequence>
<feature type="compositionally biased region" description="Polar residues" evidence="1">
    <location>
        <begin position="1112"/>
        <end position="1126"/>
    </location>
</feature>
<feature type="compositionally biased region" description="Low complexity" evidence="1">
    <location>
        <begin position="20"/>
        <end position="31"/>
    </location>
</feature>
<feature type="compositionally biased region" description="Low complexity" evidence="1">
    <location>
        <begin position="1042"/>
        <end position="1061"/>
    </location>
</feature>
<dbReference type="Pfam" id="PF00078">
    <property type="entry name" value="RVT_1"/>
    <property type="match status" value="1"/>
</dbReference>
<feature type="domain" description="Reverse transcriptase" evidence="2">
    <location>
        <begin position="287"/>
        <end position="564"/>
    </location>
</feature>
<dbReference type="GO" id="GO:0003964">
    <property type="term" value="F:RNA-directed DNA polymerase activity"/>
    <property type="evidence" value="ECO:0007669"/>
    <property type="project" value="UniProtKB-KW"/>
</dbReference>
<protein>
    <submittedName>
        <fullName evidence="3">Reverse transcriptase</fullName>
    </submittedName>
</protein>
<keyword evidence="3" id="KW-0695">RNA-directed DNA polymerase</keyword>
<accession>A0A068SIS9</accession>
<keyword evidence="3" id="KW-0808">Transferase</keyword>
<dbReference type="PROSITE" id="PS50878">
    <property type="entry name" value="RT_POL"/>
    <property type="match status" value="1"/>
</dbReference>
<evidence type="ECO:0000313" key="4">
    <source>
        <dbReference type="Proteomes" id="UP000027586"/>
    </source>
</evidence>
<dbReference type="EMBL" id="CBTN010000175">
    <property type="protein sequence ID" value="CDH61341.1"/>
    <property type="molecule type" value="Genomic_DNA"/>
</dbReference>
<keyword evidence="3" id="KW-0548">Nucleotidyltransferase</keyword>
<evidence type="ECO:0000259" key="2">
    <source>
        <dbReference type="PROSITE" id="PS50878"/>
    </source>
</evidence>
<gene>
    <name evidence="3" type="ORF">LCOR_12119.1</name>
</gene>
<comment type="caution">
    <text evidence="3">The sequence shown here is derived from an EMBL/GenBank/DDBJ whole genome shotgun (WGS) entry which is preliminary data.</text>
</comment>
<reference evidence="3" key="1">
    <citation type="submission" date="2013-08" db="EMBL/GenBank/DDBJ databases">
        <title>Gene expansion shapes genome architecture in the human pathogen Lichtheimia corymbifera: an evolutionary genomics analysis in the ancient terrestrial Mucorales (Mucoromycotina).</title>
        <authorList>
            <person name="Schwartze V.U."/>
            <person name="Winter S."/>
            <person name="Shelest E."/>
            <person name="Marcet-Houben M."/>
            <person name="Horn F."/>
            <person name="Wehner S."/>
            <person name="Hoffmann K."/>
            <person name="Riege K."/>
            <person name="Sammeth M."/>
            <person name="Nowrousian M."/>
            <person name="Valiante V."/>
            <person name="Linde J."/>
            <person name="Jacobsen I.D."/>
            <person name="Marz M."/>
            <person name="Brakhage A.A."/>
            <person name="Gabaldon T."/>
            <person name="Bocker S."/>
            <person name="Voigt K."/>
        </authorList>
    </citation>
    <scope>NUCLEOTIDE SEQUENCE [LARGE SCALE GENOMIC DNA]</scope>
    <source>
        <strain evidence="3">FSU 9682</strain>
    </source>
</reference>
<organism evidence="3 4">
    <name type="scientific">Lichtheimia corymbifera JMRC:FSU:9682</name>
    <dbReference type="NCBI Taxonomy" id="1263082"/>
    <lineage>
        <taxon>Eukaryota</taxon>
        <taxon>Fungi</taxon>
        <taxon>Fungi incertae sedis</taxon>
        <taxon>Mucoromycota</taxon>
        <taxon>Mucoromycotina</taxon>
        <taxon>Mucoromycetes</taxon>
        <taxon>Mucorales</taxon>
        <taxon>Lichtheimiaceae</taxon>
        <taxon>Lichtheimia</taxon>
    </lineage>
</organism>
<dbReference type="OrthoDB" id="8195432at2759"/>
<dbReference type="STRING" id="1263082.A0A068SIS9"/>
<dbReference type="Proteomes" id="UP000027586">
    <property type="component" value="Unassembled WGS sequence"/>
</dbReference>
<keyword evidence="4" id="KW-1185">Reference proteome</keyword>